<sequence>MMSFWMRWSREYLADLKLQSHRPKHEELKLGDVVLVEEQFKPRFLRWKMGRVSEVRCGRDDRGRSCELTLAGGGVLRRPIQQLVRLEVEAPPGL</sequence>
<accession>T1J6R9</accession>
<keyword evidence="3" id="KW-1185">Reference proteome</keyword>
<dbReference type="PhylomeDB" id="T1J6R9"/>
<proteinExistence type="predicted"/>
<dbReference type="EMBL" id="JH431884">
    <property type="status" value="NOT_ANNOTATED_CDS"/>
    <property type="molecule type" value="Genomic_DNA"/>
</dbReference>
<dbReference type="InterPro" id="IPR040676">
    <property type="entry name" value="DUF5641"/>
</dbReference>
<reference evidence="2" key="2">
    <citation type="submission" date="2015-02" db="UniProtKB">
        <authorList>
            <consortium name="EnsemblMetazoa"/>
        </authorList>
    </citation>
    <scope>IDENTIFICATION</scope>
</reference>
<dbReference type="HOGENOM" id="CLU_000526_4_1_1"/>
<dbReference type="EnsemblMetazoa" id="SMAR009344-RA">
    <property type="protein sequence ID" value="SMAR009344-PA"/>
    <property type="gene ID" value="SMAR009344"/>
</dbReference>
<dbReference type="PANTHER" id="PTHR47331:SF5">
    <property type="entry name" value="RIBONUCLEASE H"/>
    <property type="match status" value="1"/>
</dbReference>
<protein>
    <recommendedName>
        <fullName evidence="1">DUF5641 domain-containing protein</fullName>
    </recommendedName>
</protein>
<dbReference type="Pfam" id="PF18701">
    <property type="entry name" value="DUF5641"/>
    <property type="match status" value="1"/>
</dbReference>
<name>T1J6R9_STRMM</name>
<dbReference type="OMA" id="HRPKHEE"/>
<reference evidence="3" key="1">
    <citation type="submission" date="2011-05" db="EMBL/GenBank/DDBJ databases">
        <authorList>
            <person name="Richards S.R."/>
            <person name="Qu J."/>
            <person name="Jiang H."/>
            <person name="Jhangiani S.N."/>
            <person name="Agravi P."/>
            <person name="Goodspeed R."/>
            <person name="Gross S."/>
            <person name="Mandapat C."/>
            <person name="Jackson L."/>
            <person name="Mathew T."/>
            <person name="Pu L."/>
            <person name="Thornton R."/>
            <person name="Saada N."/>
            <person name="Wilczek-Boney K.B."/>
            <person name="Lee S."/>
            <person name="Kovar C."/>
            <person name="Wu Y."/>
            <person name="Scherer S.E."/>
            <person name="Worley K.C."/>
            <person name="Muzny D.M."/>
            <person name="Gibbs R."/>
        </authorList>
    </citation>
    <scope>NUCLEOTIDE SEQUENCE</scope>
    <source>
        <strain evidence="3">Brora</strain>
    </source>
</reference>
<evidence type="ECO:0000313" key="2">
    <source>
        <dbReference type="EnsemblMetazoa" id="SMAR009344-PA"/>
    </source>
</evidence>
<evidence type="ECO:0000313" key="3">
    <source>
        <dbReference type="Proteomes" id="UP000014500"/>
    </source>
</evidence>
<feature type="domain" description="DUF5641" evidence="1">
    <location>
        <begin position="3"/>
        <end position="86"/>
    </location>
</feature>
<dbReference type="Proteomes" id="UP000014500">
    <property type="component" value="Unassembled WGS sequence"/>
</dbReference>
<evidence type="ECO:0000259" key="1">
    <source>
        <dbReference type="Pfam" id="PF18701"/>
    </source>
</evidence>
<dbReference type="PANTHER" id="PTHR47331">
    <property type="entry name" value="PHD-TYPE DOMAIN-CONTAINING PROTEIN"/>
    <property type="match status" value="1"/>
</dbReference>
<organism evidence="2 3">
    <name type="scientific">Strigamia maritima</name>
    <name type="common">European centipede</name>
    <name type="synonym">Geophilus maritimus</name>
    <dbReference type="NCBI Taxonomy" id="126957"/>
    <lineage>
        <taxon>Eukaryota</taxon>
        <taxon>Metazoa</taxon>
        <taxon>Ecdysozoa</taxon>
        <taxon>Arthropoda</taxon>
        <taxon>Myriapoda</taxon>
        <taxon>Chilopoda</taxon>
        <taxon>Pleurostigmophora</taxon>
        <taxon>Geophilomorpha</taxon>
        <taxon>Linotaeniidae</taxon>
        <taxon>Strigamia</taxon>
    </lineage>
</organism>
<dbReference type="AlphaFoldDB" id="T1J6R9"/>